<dbReference type="PANTHER" id="PTHR43345:SF2">
    <property type="entry name" value="3-ISOPROPYLMALATE DEHYDRATASE SMALL SUBUNIT 1"/>
    <property type="match status" value="1"/>
</dbReference>
<evidence type="ECO:0000256" key="6">
    <source>
        <dbReference type="ARBA" id="ARBA00023239"/>
    </source>
</evidence>
<dbReference type="InterPro" id="IPR011824">
    <property type="entry name" value="LeuD/DmdB_bac"/>
</dbReference>
<comment type="similarity">
    <text evidence="4 7">Belongs to the LeuD family. LeuD type 2 subfamily.</text>
</comment>
<dbReference type="InterPro" id="IPR033940">
    <property type="entry name" value="IPMI_Swivel"/>
</dbReference>
<protein>
    <recommendedName>
        <fullName evidence="7">3-isopropylmalate dehydratase small subunit</fullName>
        <ecNumber evidence="7">4.2.1.33</ecNumber>
    </recommendedName>
    <alternativeName>
        <fullName evidence="7">Alpha-IPM isomerase</fullName>
        <shortName evidence="7">IPMI</shortName>
    </alternativeName>
    <alternativeName>
        <fullName evidence="7">Isopropylmalate isomerase</fullName>
    </alternativeName>
</protein>
<comment type="pathway">
    <text evidence="3 7">Amino-acid biosynthesis; L-leucine biosynthesis; L-leucine from 3-methyl-2-oxobutanoate: step 2/4.</text>
</comment>
<evidence type="ECO:0000256" key="7">
    <source>
        <dbReference type="HAMAP-Rule" id="MF_01032"/>
    </source>
</evidence>
<proteinExistence type="inferred from homology"/>
<dbReference type="Gene3D" id="3.20.19.10">
    <property type="entry name" value="Aconitase, domain 4"/>
    <property type="match status" value="1"/>
</dbReference>
<dbReference type="AlphaFoldDB" id="A0A7C1FQH1"/>
<dbReference type="InterPro" id="IPR011827">
    <property type="entry name" value="LeuD_type2/HacB/DmdB"/>
</dbReference>
<keyword evidence="7" id="KW-0432">Leucine biosynthesis</keyword>
<comment type="caution">
    <text evidence="9">The sequence shown here is derived from an EMBL/GenBank/DDBJ whole genome shotgun (WGS) entry which is preliminary data.</text>
</comment>
<evidence type="ECO:0000256" key="5">
    <source>
        <dbReference type="ARBA" id="ARBA00011271"/>
    </source>
</evidence>
<evidence type="ECO:0000256" key="1">
    <source>
        <dbReference type="ARBA" id="ARBA00000491"/>
    </source>
</evidence>
<comment type="subunit">
    <text evidence="5 7">Heterodimer of LeuC and LeuD.</text>
</comment>
<reference evidence="9" key="1">
    <citation type="journal article" date="2020" name="mSystems">
        <title>Genome- and Community-Level Interaction Insights into Carbon Utilization and Element Cycling Functions of Hydrothermarchaeota in Hydrothermal Sediment.</title>
        <authorList>
            <person name="Zhou Z."/>
            <person name="Liu Y."/>
            <person name="Xu W."/>
            <person name="Pan J."/>
            <person name="Luo Z.H."/>
            <person name="Li M."/>
        </authorList>
    </citation>
    <scope>NUCLEOTIDE SEQUENCE [LARGE SCALE GENOMIC DNA]</scope>
    <source>
        <strain evidence="9">SpSt-222</strain>
    </source>
</reference>
<dbReference type="Pfam" id="PF00694">
    <property type="entry name" value="Aconitase_C"/>
    <property type="match status" value="1"/>
</dbReference>
<dbReference type="SUPFAM" id="SSF52016">
    <property type="entry name" value="LeuD/IlvD-like"/>
    <property type="match status" value="1"/>
</dbReference>
<dbReference type="CDD" id="cd01577">
    <property type="entry name" value="IPMI_Swivel"/>
    <property type="match status" value="1"/>
</dbReference>
<dbReference type="PANTHER" id="PTHR43345">
    <property type="entry name" value="3-ISOPROPYLMALATE DEHYDRATASE SMALL SUBUNIT 2-RELATED-RELATED"/>
    <property type="match status" value="1"/>
</dbReference>
<keyword evidence="6 7" id="KW-0456">Lyase</keyword>
<comment type="catalytic activity">
    <reaction evidence="1 7">
        <text>(2R,3S)-3-isopropylmalate = (2S)-2-isopropylmalate</text>
        <dbReference type="Rhea" id="RHEA:32287"/>
        <dbReference type="ChEBI" id="CHEBI:1178"/>
        <dbReference type="ChEBI" id="CHEBI:35121"/>
        <dbReference type="EC" id="4.2.1.33"/>
    </reaction>
</comment>
<dbReference type="InterPro" id="IPR050075">
    <property type="entry name" value="LeuD"/>
</dbReference>
<dbReference type="HAMAP" id="MF_01032">
    <property type="entry name" value="LeuD_type2"/>
    <property type="match status" value="1"/>
</dbReference>
<feature type="domain" description="Aconitase A/isopropylmalate dehydratase small subunit swivel" evidence="8">
    <location>
        <begin position="37"/>
        <end position="102"/>
    </location>
</feature>
<gene>
    <name evidence="7 9" type="primary">leuD</name>
    <name evidence="9" type="ORF">ENP47_06155</name>
</gene>
<evidence type="ECO:0000256" key="2">
    <source>
        <dbReference type="ARBA" id="ARBA00002695"/>
    </source>
</evidence>
<evidence type="ECO:0000313" key="9">
    <source>
        <dbReference type="EMBL" id="HEF65159.1"/>
    </source>
</evidence>
<dbReference type="NCBIfam" id="TIGR02084">
    <property type="entry name" value="leud"/>
    <property type="match status" value="1"/>
</dbReference>
<dbReference type="FunFam" id="3.20.19.10:FF:000007">
    <property type="entry name" value="Isopropylmalate/citramalate isomerase small subunit"/>
    <property type="match status" value="1"/>
</dbReference>
<dbReference type="InterPro" id="IPR000573">
    <property type="entry name" value="AconitaseA/IPMdHydase_ssu_swvl"/>
</dbReference>
<accession>A0A7C1FQH1</accession>
<evidence type="ECO:0000256" key="3">
    <source>
        <dbReference type="ARBA" id="ARBA00004729"/>
    </source>
</evidence>
<evidence type="ECO:0000259" key="8">
    <source>
        <dbReference type="Pfam" id="PF00694"/>
    </source>
</evidence>
<dbReference type="GO" id="GO:0009098">
    <property type="term" value="P:L-leucine biosynthetic process"/>
    <property type="evidence" value="ECO:0007669"/>
    <property type="project" value="UniProtKB-UniRule"/>
</dbReference>
<organism evidence="9">
    <name type="scientific">Thermomicrobium roseum</name>
    <dbReference type="NCBI Taxonomy" id="500"/>
    <lineage>
        <taxon>Bacteria</taxon>
        <taxon>Pseudomonadati</taxon>
        <taxon>Thermomicrobiota</taxon>
        <taxon>Thermomicrobia</taxon>
        <taxon>Thermomicrobiales</taxon>
        <taxon>Thermomicrobiaceae</taxon>
        <taxon>Thermomicrobium</taxon>
    </lineage>
</organism>
<comment type="function">
    <text evidence="2 7">Catalyzes the isomerization between 2-isopropylmalate and 3-isopropylmalate, via the formation of 2-isopropylmaleate.</text>
</comment>
<dbReference type="InterPro" id="IPR015928">
    <property type="entry name" value="Aconitase/3IPM_dehydase_swvl"/>
</dbReference>
<name>A0A7C1FQH1_THERO</name>
<dbReference type="EC" id="4.2.1.33" evidence="7"/>
<dbReference type="NCBIfam" id="TIGR02087">
    <property type="entry name" value="LEUD_arch"/>
    <property type="match status" value="1"/>
</dbReference>
<dbReference type="GO" id="GO:0003861">
    <property type="term" value="F:3-isopropylmalate dehydratase activity"/>
    <property type="evidence" value="ECO:0007669"/>
    <property type="project" value="UniProtKB-UniRule"/>
</dbReference>
<keyword evidence="7" id="KW-0100">Branched-chain amino acid biosynthesis</keyword>
<evidence type="ECO:0000256" key="4">
    <source>
        <dbReference type="ARBA" id="ARBA00009869"/>
    </source>
</evidence>
<dbReference type="EMBL" id="DSJL01000011">
    <property type="protein sequence ID" value="HEF65159.1"/>
    <property type="molecule type" value="Genomic_DNA"/>
</dbReference>
<sequence length="172" mass="18954">MPMRGRVWKFGDNIDTDVIIPARYLVTIDPQELAQHVMEDIDPEFAAKVRPGDIIVAGRNFGCGSSREHAPIAIKAAGVQAVVAESFARIFFRNAINIGLPVVEAPEAVRETETGDELEIDTENGIVRNLRTGKTYKATQYDEFIQHIIRAGGLLNAVRERIQARKAAEAGQ</sequence>
<dbReference type="UniPathway" id="UPA00048">
    <property type="reaction ID" value="UER00071"/>
</dbReference>
<keyword evidence="7" id="KW-0028">Amino-acid biosynthesis</keyword>